<comment type="similarity">
    <text evidence="7">Belongs to the ABC transporter superfamily. Spermidine/putrescine importer (TC 3.A.1.11.1) family.</text>
</comment>
<evidence type="ECO:0000256" key="7">
    <source>
        <dbReference type="RuleBase" id="RU364083"/>
    </source>
</evidence>
<keyword evidence="5 7" id="KW-1278">Translocase</keyword>
<dbReference type="InterPro" id="IPR017871">
    <property type="entry name" value="ABC_transporter-like_CS"/>
</dbReference>
<dbReference type="InterPro" id="IPR008995">
    <property type="entry name" value="Mo/tungstate-bd_C_term_dom"/>
</dbReference>
<dbReference type="SUPFAM" id="SSF52540">
    <property type="entry name" value="P-loop containing nucleoside triphosphate hydrolases"/>
    <property type="match status" value="1"/>
</dbReference>
<dbReference type="PANTHER" id="PTHR42781:SF4">
    <property type="entry name" value="SPERMIDINE_PUTRESCINE IMPORT ATP-BINDING PROTEIN POTA"/>
    <property type="match status" value="1"/>
</dbReference>
<evidence type="ECO:0000313" key="10">
    <source>
        <dbReference type="Proteomes" id="UP000034076"/>
    </source>
</evidence>
<keyword evidence="4 7" id="KW-0067">ATP-binding</keyword>
<evidence type="ECO:0000256" key="6">
    <source>
        <dbReference type="ARBA" id="ARBA00023136"/>
    </source>
</evidence>
<proteinExistence type="inferred from homology"/>
<dbReference type="Pfam" id="PF08402">
    <property type="entry name" value="TOBE_2"/>
    <property type="match status" value="1"/>
</dbReference>
<dbReference type="SMART" id="SM00382">
    <property type="entry name" value="AAA"/>
    <property type="match status" value="1"/>
</dbReference>
<protein>
    <recommendedName>
        <fullName evidence="7">Spermidine/putrescine import ATP-binding protein PotA</fullName>
        <ecNumber evidence="7">7.6.2.11</ecNumber>
    </recommendedName>
</protein>
<dbReference type="InterPro" id="IPR050093">
    <property type="entry name" value="ABC_SmlMolc_Importer"/>
</dbReference>
<evidence type="ECO:0000256" key="5">
    <source>
        <dbReference type="ARBA" id="ARBA00022967"/>
    </source>
</evidence>
<dbReference type="InterPro" id="IPR003593">
    <property type="entry name" value="AAA+_ATPase"/>
</dbReference>
<keyword evidence="6 7" id="KW-0472">Membrane</keyword>
<dbReference type="InterPro" id="IPR013611">
    <property type="entry name" value="Transp-assoc_OB_typ2"/>
</dbReference>
<feature type="domain" description="ABC transporter" evidence="8">
    <location>
        <begin position="17"/>
        <end position="247"/>
    </location>
</feature>
<evidence type="ECO:0000256" key="2">
    <source>
        <dbReference type="ARBA" id="ARBA00022475"/>
    </source>
</evidence>
<comment type="catalytic activity">
    <reaction evidence="7">
        <text>ATP + H2O + polyamine-[polyamine-binding protein]Side 1 = ADP + phosphate + polyamineSide 2 + [polyamine-binding protein]Side 1.</text>
        <dbReference type="EC" id="7.6.2.11"/>
    </reaction>
</comment>
<dbReference type="EMBL" id="LAYJ01000112">
    <property type="protein sequence ID" value="KKI50091.1"/>
    <property type="molecule type" value="Genomic_DNA"/>
</dbReference>
<evidence type="ECO:0000256" key="1">
    <source>
        <dbReference type="ARBA" id="ARBA00022448"/>
    </source>
</evidence>
<dbReference type="Gene3D" id="3.40.50.300">
    <property type="entry name" value="P-loop containing nucleotide triphosphate hydrolases"/>
    <property type="match status" value="1"/>
</dbReference>
<dbReference type="InterPro" id="IPR003439">
    <property type="entry name" value="ABC_transporter-like_ATP-bd"/>
</dbReference>
<organism evidence="9 10">
    <name type="scientific">Christensenella hongkongensis</name>
    <dbReference type="NCBI Taxonomy" id="270498"/>
    <lineage>
        <taxon>Bacteria</taxon>
        <taxon>Bacillati</taxon>
        <taxon>Bacillota</taxon>
        <taxon>Clostridia</taxon>
        <taxon>Christensenellales</taxon>
        <taxon>Christensenellaceae</taxon>
        <taxon>Christensenella</taxon>
    </lineage>
</organism>
<keyword evidence="3 7" id="KW-0547">Nucleotide-binding</keyword>
<dbReference type="PANTHER" id="PTHR42781">
    <property type="entry name" value="SPERMIDINE/PUTRESCINE IMPORT ATP-BINDING PROTEIN POTA"/>
    <property type="match status" value="1"/>
</dbReference>
<dbReference type="GO" id="GO:0005524">
    <property type="term" value="F:ATP binding"/>
    <property type="evidence" value="ECO:0007669"/>
    <property type="project" value="UniProtKB-KW"/>
</dbReference>
<gene>
    <name evidence="7" type="primary">potA</name>
    <name evidence="9" type="ORF">CHK_2154</name>
</gene>
<comment type="subunit">
    <text evidence="7">The complex is composed of two ATP-binding proteins (PotA), two transmembrane proteins (PotB and PotC) and a solute-binding protein (PotD).</text>
</comment>
<dbReference type="Proteomes" id="UP000034076">
    <property type="component" value="Unassembled WGS sequence"/>
</dbReference>
<dbReference type="GO" id="GO:0016887">
    <property type="term" value="F:ATP hydrolysis activity"/>
    <property type="evidence" value="ECO:0007669"/>
    <property type="project" value="InterPro"/>
</dbReference>
<dbReference type="AlphaFoldDB" id="A0A0M2NGL9"/>
<reference evidence="9 10" key="1">
    <citation type="submission" date="2015-04" db="EMBL/GenBank/DDBJ databases">
        <title>Draft genome sequence of bacteremic isolate Catabacter hongkongensis type strain HKU16T.</title>
        <authorList>
            <person name="Lau S.K."/>
            <person name="Teng J.L."/>
            <person name="Huang Y."/>
            <person name="Curreem S.O."/>
            <person name="Tsui S.K."/>
            <person name="Woo P.C."/>
        </authorList>
    </citation>
    <scope>NUCLEOTIDE SEQUENCE [LARGE SCALE GENOMIC DNA]</scope>
    <source>
        <strain evidence="9 10">HKU16</strain>
    </source>
</reference>
<evidence type="ECO:0000259" key="8">
    <source>
        <dbReference type="PROSITE" id="PS50893"/>
    </source>
</evidence>
<evidence type="ECO:0000256" key="4">
    <source>
        <dbReference type="ARBA" id="ARBA00022840"/>
    </source>
</evidence>
<keyword evidence="1 7" id="KW-0813">Transport</keyword>
<dbReference type="PROSITE" id="PS00211">
    <property type="entry name" value="ABC_TRANSPORTER_1"/>
    <property type="match status" value="1"/>
</dbReference>
<name>A0A0M2NGL9_9FIRM</name>
<dbReference type="RefSeq" id="WP_046443993.1">
    <property type="nucleotide sequence ID" value="NZ_CAUERS010000120.1"/>
</dbReference>
<dbReference type="NCBIfam" id="TIGR01187">
    <property type="entry name" value="potA"/>
    <property type="match status" value="1"/>
</dbReference>
<dbReference type="SUPFAM" id="SSF50331">
    <property type="entry name" value="MOP-like"/>
    <property type="match status" value="1"/>
</dbReference>
<dbReference type="STRING" id="270498.CHK_2154"/>
<dbReference type="InterPro" id="IPR027417">
    <property type="entry name" value="P-loop_NTPase"/>
</dbReference>
<dbReference type="FunFam" id="3.40.50.300:FF:000133">
    <property type="entry name" value="Spermidine/putrescine import ATP-binding protein PotA"/>
    <property type="match status" value="1"/>
</dbReference>
<dbReference type="PATRIC" id="fig|270498.16.peg.1901"/>
<dbReference type="OrthoDB" id="9802264at2"/>
<comment type="caution">
    <text evidence="9">The sequence shown here is derived from an EMBL/GenBank/DDBJ whole genome shotgun (WGS) entry which is preliminary data.</text>
</comment>
<dbReference type="PROSITE" id="PS50893">
    <property type="entry name" value="ABC_TRANSPORTER_2"/>
    <property type="match status" value="1"/>
</dbReference>
<evidence type="ECO:0000256" key="3">
    <source>
        <dbReference type="ARBA" id="ARBA00022741"/>
    </source>
</evidence>
<dbReference type="InterPro" id="IPR005893">
    <property type="entry name" value="PotA-like"/>
</dbReference>
<keyword evidence="2 7" id="KW-1003">Cell membrane</keyword>
<accession>A0A0M2NGL9</accession>
<sequence length="381" mass="42668">MIKQKSNQAVMDGEYEIRLDHINKTYGNFTAVKDSSFGIRHGEFFSLLGPSGCGKTTTLRMISGLENPTRGKIYLAGADVTNVPSHLRNVNTVFQDYALFPHMNIYKNVYFPLKMRNIRQTDADPMIREILELVEMQDFAERLPQQLSGGQRQRIALARSLVNRPRALLLDEPLGALDFKLRLAMQTVLKDIQKNVDITFVYVTHDQTEAITMSDRICVMKNGLIHQIDTPTEIYNHPATKFVANFIGEMNFLDGTVEELAGGQARVATGAASVYVPAGQGFCVGDRVCVGFRPERLFIGEERSANANVLSGVISRIVFRGNDFDLAVKIGENTIRYTESTINYKPRTEGEGIRLYFYPQDAVIFPSGEEKGEGHEKLETA</sequence>
<dbReference type="EC" id="7.6.2.11" evidence="7"/>
<keyword evidence="10" id="KW-1185">Reference proteome</keyword>
<comment type="function">
    <text evidence="7">Part of the ABC transporter complex PotABCD involved in spermidine/putrescine import. Responsible for energy coupling to the transport system.</text>
</comment>
<evidence type="ECO:0000313" key="9">
    <source>
        <dbReference type="EMBL" id="KKI50091.1"/>
    </source>
</evidence>
<dbReference type="GO" id="GO:0043190">
    <property type="term" value="C:ATP-binding cassette (ABC) transporter complex"/>
    <property type="evidence" value="ECO:0007669"/>
    <property type="project" value="InterPro"/>
</dbReference>
<dbReference type="GO" id="GO:0015417">
    <property type="term" value="F:ABC-type polyamine transporter activity"/>
    <property type="evidence" value="ECO:0007669"/>
    <property type="project" value="UniProtKB-EC"/>
</dbReference>
<dbReference type="Gene3D" id="2.40.50.100">
    <property type="match status" value="1"/>
</dbReference>
<dbReference type="Pfam" id="PF00005">
    <property type="entry name" value="ABC_tran"/>
    <property type="match status" value="1"/>
</dbReference>